<name>A0ABV8F142_9ACTN</name>
<proteinExistence type="predicted"/>
<protein>
    <submittedName>
        <fullName evidence="1">Integrase</fullName>
    </submittedName>
</protein>
<keyword evidence="2" id="KW-1185">Reference proteome</keyword>
<sequence length="318" mass="35148">MRITFATAPGTESRPNEDFVLATTQAALVLDGAGGPPELGSGCIHGTPWYVETLGVRVMDLLITRRGIPLTDALAEGVSQVAALHVDTCDLLNPGTPSATAVLIREHEQRLDYLVLSDAVLVLDGPDGIRHLADRRIDEIGPEIRERMNKFRPGTPEHQAERLQLVAEQHRPRNRPGGHWVAATMPEAAYQALAASLPLRDLGRMALLSDGAARYVDFALGGWVDLMAVLTKQGPEGLIAQVRQAEDGDADGVRFPVQSVTTTLPPCWQRSEISRLVRHARRGFSRLSEVRIFCKYIYLLVQESDHQFVNFFRIRPLR</sequence>
<organism evidence="1 2">
    <name type="scientific">Streptosporangium jomthongense</name>
    <dbReference type="NCBI Taxonomy" id="1193683"/>
    <lineage>
        <taxon>Bacteria</taxon>
        <taxon>Bacillati</taxon>
        <taxon>Actinomycetota</taxon>
        <taxon>Actinomycetes</taxon>
        <taxon>Streptosporangiales</taxon>
        <taxon>Streptosporangiaceae</taxon>
        <taxon>Streptosporangium</taxon>
    </lineage>
</organism>
<dbReference type="Proteomes" id="UP001595698">
    <property type="component" value="Unassembled WGS sequence"/>
</dbReference>
<evidence type="ECO:0000313" key="1">
    <source>
        <dbReference type="EMBL" id="MFC3981720.1"/>
    </source>
</evidence>
<accession>A0ABV8F142</accession>
<dbReference type="EMBL" id="JBHSBC010000014">
    <property type="protein sequence ID" value="MFC3981720.1"/>
    <property type="molecule type" value="Genomic_DNA"/>
</dbReference>
<gene>
    <name evidence="1" type="ORF">ACFOYY_16390</name>
</gene>
<comment type="caution">
    <text evidence="1">The sequence shown here is derived from an EMBL/GenBank/DDBJ whole genome shotgun (WGS) entry which is preliminary data.</text>
</comment>
<reference evidence="2" key="1">
    <citation type="journal article" date="2019" name="Int. J. Syst. Evol. Microbiol.">
        <title>The Global Catalogue of Microorganisms (GCM) 10K type strain sequencing project: providing services to taxonomists for standard genome sequencing and annotation.</title>
        <authorList>
            <consortium name="The Broad Institute Genomics Platform"/>
            <consortium name="The Broad Institute Genome Sequencing Center for Infectious Disease"/>
            <person name="Wu L."/>
            <person name="Ma J."/>
        </authorList>
    </citation>
    <scope>NUCLEOTIDE SEQUENCE [LARGE SCALE GENOMIC DNA]</scope>
    <source>
        <strain evidence="2">TBRC 7912</strain>
    </source>
</reference>
<evidence type="ECO:0000313" key="2">
    <source>
        <dbReference type="Proteomes" id="UP001595698"/>
    </source>
</evidence>
<dbReference type="RefSeq" id="WP_386190210.1">
    <property type="nucleotide sequence ID" value="NZ_JBHSBC010000014.1"/>
</dbReference>